<dbReference type="Proteomes" id="UP000007306">
    <property type="component" value="Chromosome 7"/>
</dbReference>
<proteinExistence type="predicted"/>
<dbReference type="PANTHER" id="PTHR33165:SF91">
    <property type="entry name" value="OS07G0177000 PROTEIN"/>
    <property type="match status" value="1"/>
</dbReference>
<sequence length="221" mass="24426">MTPPVCFAPGSRSEAAAATASRRRERWRSKAAASAGRICRPSWRSSSPRGGGGGSSTDYVRFRAVCSPWRAAAPSPRGRGVLDPLLHPGARWMMFPEGFGRFPGHRALAGHAHFLDLSASAAAALIRVPLPLLRDHCVLDSPDGLLLLQRDGDTAIRLLHPFTGDIAEFPPPRFPRPPAPPPGLRPHRRSDVHLHRLDVQHLRYPILTPDPQDLRRRRCRR</sequence>
<feature type="compositionally biased region" description="Pro residues" evidence="1">
    <location>
        <begin position="169"/>
        <end position="184"/>
    </location>
</feature>
<evidence type="ECO:0008006" key="4">
    <source>
        <dbReference type="Google" id="ProtNLM"/>
    </source>
</evidence>
<dbReference type="AlphaFoldDB" id="I1Q8H8"/>
<name>I1Q8H8_ORYGL</name>
<keyword evidence="3" id="KW-1185">Reference proteome</keyword>
<reference evidence="2" key="1">
    <citation type="submission" date="2015-06" db="UniProtKB">
        <authorList>
            <consortium name="EnsemblPlants"/>
        </authorList>
    </citation>
    <scope>IDENTIFICATION</scope>
</reference>
<evidence type="ECO:0000313" key="3">
    <source>
        <dbReference type="Proteomes" id="UP000007306"/>
    </source>
</evidence>
<organism evidence="2 3">
    <name type="scientific">Oryza glaberrima</name>
    <name type="common">African rice</name>
    <dbReference type="NCBI Taxonomy" id="4538"/>
    <lineage>
        <taxon>Eukaryota</taxon>
        <taxon>Viridiplantae</taxon>
        <taxon>Streptophyta</taxon>
        <taxon>Embryophyta</taxon>
        <taxon>Tracheophyta</taxon>
        <taxon>Spermatophyta</taxon>
        <taxon>Magnoliopsida</taxon>
        <taxon>Liliopsida</taxon>
        <taxon>Poales</taxon>
        <taxon>Poaceae</taxon>
        <taxon>BOP clade</taxon>
        <taxon>Oryzoideae</taxon>
        <taxon>Oryzeae</taxon>
        <taxon>Oryzinae</taxon>
        <taxon>Oryza</taxon>
    </lineage>
</organism>
<dbReference type="PANTHER" id="PTHR33165">
    <property type="entry name" value="F-BOX DOMAIN CONTAINING PROTEIN-LIKE-RELATED"/>
    <property type="match status" value="1"/>
</dbReference>
<evidence type="ECO:0000256" key="1">
    <source>
        <dbReference type="SAM" id="MobiDB-lite"/>
    </source>
</evidence>
<dbReference type="EnsemblPlants" id="ORGLA07G0042000.1">
    <property type="protein sequence ID" value="ORGLA07G0042000.1"/>
    <property type="gene ID" value="ORGLA07G0042000"/>
</dbReference>
<reference evidence="2 3" key="2">
    <citation type="submission" date="2018-04" db="EMBL/GenBank/DDBJ databases">
        <title>OglaRS2 (Oryza glaberrima Reference Sequence Version 2).</title>
        <authorList>
            <person name="Zhang J."/>
            <person name="Kudrna D."/>
            <person name="Lee S."/>
            <person name="Talag J."/>
            <person name="Rajasekar S."/>
            <person name="Wing R.A."/>
        </authorList>
    </citation>
    <scope>NUCLEOTIDE SEQUENCE [LARGE SCALE GENOMIC DNA]</scope>
    <source>
        <strain evidence="2 3">cv. IRGC 96717</strain>
    </source>
</reference>
<dbReference type="Gramene" id="ORGLA07G0042000.1">
    <property type="protein sequence ID" value="ORGLA07G0042000.1"/>
    <property type="gene ID" value="ORGLA07G0042000"/>
</dbReference>
<feature type="region of interest" description="Disordered" evidence="1">
    <location>
        <begin position="169"/>
        <end position="188"/>
    </location>
</feature>
<protein>
    <recommendedName>
        <fullName evidence="4">DUF1618 domain-containing protein</fullName>
    </recommendedName>
</protein>
<evidence type="ECO:0000313" key="2">
    <source>
        <dbReference type="EnsemblPlants" id="ORGLA07G0042000.1"/>
    </source>
</evidence>
<dbReference type="HOGENOM" id="CLU_109128_0_0_1"/>
<accession>I1Q8H8</accession>